<name>A0A2M7VFR4_9BACT</name>
<reference evidence="4" key="1">
    <citation type="submission" date="2017-09" db="EMBL/GenBank/DDBJ databases">
        <title>Depth-based differentiation of microbial function through sediment-hosted aquifers and enrichment of novel symbionts in the deep terrestrial subsurface.</title>
        <authorList>
            <person name="Probst A.J."/>
            <person name="Ladd B."/>
            <person name="Jarett J.K."/>
            <person name="Geller-Mcgrath D.E."/>
            <person name="Sieber C.M.K."/>
            <person name="Emerson J.B."/>
            <person name="Anantharaman K."/>
            <person name="Thomas B.C."/>
            <person name="Malmstrom R."/>
            <person name="Stieglmeier M."/>
            <person name="Klingl A."/>
            <person name="Woyke T."/>
            <person name="Ryan C.M."/>
            <person name="Banfield J.F."/>
        </authorList>
    </citation>
    <scope>NUCLEOTIDE SEQUENCE [LARGE SCALE GENOMIC DNA]</scope>
</reference>
<evidence type="ECO:0000313" key="4">
    <source>
        <dbReference type="Proteomes" id="UP000230405"/>
    </source>
</evidence>
<keyword evidence="1" id="KW-1133">Transmembrane helix</keyword>
<comment type="caution">
    <text evidence="3">The sequence shown here is derived from an EMBL/GenBank/DDBJ whole genome shotgun (WGS) entry which is preliminary data.</text>
</comment>
<dbReference type="Pfam" id="PF18915">
    <property type="entry name" value="DUF5667"/>
    <property type="match status" value="1"/>
</dbReference>
<feature type="domain" description="DUF5667" evidence="2">
    <location>
        <begin position="81"/>
        <end position="176"/>
    </location>
</feature>
<dbReference type="EMBL" id="PFPO01000025">
    <property type="protein sequence ID" value="PIZ99484.1"/>
    <property type="molecule type" value="Genomic_DNA"/>
</dbReference>
<feature type="transmembrane region" description="Helical" evidence="1">
    <location>
        <begin position="53"/>
        <end position="72"/>
    </location>
</feature>
<organism evidence="3 4">
    <name type="scientific">Candidatus Komeilibacteria bacterium CG_4_10_14_0_2_um_filter_37_10</name>
    <dbReference type="NCBI Taxonomy" id="1974470"/>
    <lineage>
        <taxon>Bacteria</taxon>
        <taxon>Candidatus Komeiliibacteriota</taxon>
    </lineage>
</organism>
<sequence>MDILIDQLNKMKSTGPDQAWVVSCREKVLSHIECSSLTIGQRIMSRLNISGDYLLLSPVKVLTVLFLTVIIFSSSLMAKASLPGSIFYPSRVIIERVELLLATNSISEAKILNKHLRQKLSDLKQLASQEGDGQNVQGMAKRIEQDLSAAITSLDIAKTETNSDSELGQVALDINDNIKNTSAIIQEAKTENINPETMTVLNEVLQSTASAEDKTLQLLVKMYNDNQITAEETVSKLIAIINDQLIKASEQIQLRSTQVADDDRENSYGQIRTAGNMLQEARKLAAEKQYSLAADKLSQIKELINKIELK</sequence>
<accession>A0A2M7VFR4</accession>
<evidence type="ECO:0000313" key="3">
    <source>
        <dbReference type="EMBL" id="PIZ99484.1"/>
    </source>
</evidence>
<dbReference type="Proteomes" id="UP000230405">
    <property type="component" value="Unassembled WGS sequence"/>
</dbReference>
<proteinExistence type="predicted"/>
<keyword evidence="1" id="KW-0472">Membrane</keyword>
<evidence type="ECO:0000256" key="1">
    <source>
        <dbReference type="SAM" id="Phobius"/>
    </source>
</evidence>
<keyword evidence="1" id="KW-0812">Transmembrane</keyword>
<gene>
    <name evidence="3" type="ORF">COX77_01400</name>
</gene>
<dbReference type="InterPro" id="IPR043725">
    <property type="entry name" value="DUF5667"/>
</dbReference>
<dbReference type="AlphaFoldDB" id="A0A2M7VFR4"/>
<evidence type="ECO:0000259" key="2">
    <source>
        <dbReference type="Pfam" id="PF18915"/>
    </source>
</evidence>
<protein>
    <recommendedName>
        <fullName evidence="2">DUF5667 domain-containing protein</fullName>
    </recommendedName>
</protein>